<evidence type="ECO:0000256" key="3">
    <source>
        <dbReference type="ARBA" id="ARBA00022723"/>
    </source>
</evidence>
<dbReference type="GO" id="GO:0061711">
    <property type="term" value="F:tRNA N(6)-L-threonylcarbamoyladenine synthase activity"/>
    <property type="evidence" value="ECO:0007669"/>
    <property type="project" value="UniProtKB-EC"/>
</dbReference>
<protein>
    <recommendedName>
        <fullName evidence="6">tRNA N6-adenosine threonylcarbamoyltransferase</fullName>
        <ecNumber evidence="6">2.3.1.234</ecNumber>
    </recommendedName>
    <alternativeName>
        <fullName evidence="6">N6-L-threonylcarbamoyladenine synthase</fullName>
        <shortName evidence="6">t(6)A synthase</shortName>
    </alternativeName>
    <alternativeName>
        <fullName evidence="6">t(6)A37 threonylcarbamoyladenosine biosynthesis protein TsaD</fullName>
    </alternativeName>
    <alternativeName>
        <fullName evidence="6">tRNA threonylcarbamoyladenosine biosynthesis protein TsaD</fullName>
    </alternativeName>
</protein>
<feature type="domain" description="Gcp-like" evidence="7">
    <location>
        <begin position="29"/>
        <end position="135"/>
    </location>
</feature>
<name>A0A2G9YX05_9BACT</name>
<evidence type="ECO:0000256" key="5">
    <source>
        <dbReference type="ARBA" id="ARBA00048117"/>
    </source>
</evidence>
<dbReference type="PANTHER" id="PTHR11735:SF6">
    <property type="entry name" value="TRNA N6-ADENOSINE THREONYLCARBAMOYLTRANSFERASE, MITOCHONDRIAL"/>
    <property type="match status" value="1"/>
</dbReference>
<keyword evidence="4 6" id="KW-0012">Acyltransferase</keyword>
<dbReference type="CDD" id="cd24133">
    <property type="entry name" value="ASKHA_NBD_TsaD_bac"/>
    <property type="match status" value="1"/>
</dbReference>
<evidence type="ECO:0000256" key="2">
    <source>
        <dbReference type="ARBA" id="ARBA00022694"/>
    </source>
</evidence>
<dbReference type="AlphaFoldDB" id="A0A2G9YX05"/>
<dbReference type="Proteomes" id="UP000229976">
    <property type="component" value="Unassembled WGS sequence"/>
</dbReference>
<feature type="binding site" evidence="6">
    <location>
        <position position="336"/>
    </location>
    <ligand>
        <name>substrate</name>
    </ligand>
</feature>
<feature type="binding site" evidence="6">
    <location>
        <begin position="162"/>
        <end position="166"/>
    </location>
    <ligand>
        <name>substrate</name>
    </ligand>
</feature>
<feature type="binding site" evidence="6">
    <location>
        <position position="208"/>
    </location>
    <ligand>
        <name>substrate</name>
    </ligand>
</feature>
<feature type="binding site" evidence="6">
    <location>
        <position position="195"/>
    </location>
    <ligand>
        <name>substrate</name>
    </ligand>
</feature>
<dbReference type="InterPro" id="IPR043129">
    <property type="entry name" value="ATPase_NBD"/>
</dbReference>
<comment type="caution">
    <text evidence="6">Lacks conserved residue(s) required for the propagation of feature annotation.</text>
</comment>
<keyword evidence="1 6" id="KW-0808">Transferase</keyword>
<dbReference type="GO" id="GO:0005506">
    <property type="term" value="F:iron ion binding"/>
    <property type="evidence" value="ECO:0007669"/>
    <property type="project" value="UniProtKB-UniRule"/>
</dbReference>
<comment type="similarity">
    <text evidence="6">Belongs to the KAE1 / TsaD family.</text>
</comment>
<feature type="binding site" evidence="6">
    <location>
        <position position="122"/>
    </location>
    <ligand>
        <name>Fe cation</name>
        <dbReference type="ChEBI" id="CHEBI:24875"/>
    </ligand>
</feature>
<keyword evidence="6" id="KW-0408">Iron</keyword>
<dbReference type="InterPro" id="IPR000905">
    <property type="entry name" value="Gcp-like_dom"/>
</dbReference>
<keyword evidence="6" id="KW-0963">Cytoplasm</keyword>
<dbReference type="InterPro" id="IPR022450">
    <property type="entry name" value="TsaD"/>
</dbReference>
<feature type="binding site" evidence="6">
    <location>
        <position position="364"/>
    </location>
    <ligand>
        <name>Fe cation</name>
        <dbReference type="ChEBI" id="CHEBI:24875"/>
    </ligand>
</feature>
<dbReference type="EMBL" id="PCRO01000013">
    <property type="protein sequence ID" value="PIP22991.1"/>
    <property type="molecule type" value="Genomic_DNA"/>
</dbReference>
<keyword evidence="2 6" id="KW-0819">tRNA processing</keyword>
<dbReference type="SUPFAM" id="SSF53067">
    <property type="entry name" value="Actin-like ATPase domain"/>
    <property type="match status" value="1"/>
</dbReference>
<organism evidence="8 9">
    <name type="scientific">Candidatus Nealsonbacteria bacterium CG23_combo_of_CG06-09_8_20_14_all_39_17</name>
    <dbReference type="NCBI Taxonomy" id="1974722"/>
    <lineage>
        <taxon>Bacteria</taxon>
        <taxon>Candidatus Nealsoniibacteriota</taxon>
    </lineage>
</organism>
<dbReference type="GO" id="GO:0002949">
    <property type="term" value="P:tRNA threonylcarbamoyladenosine modification"/>
    <property type="evidence" value="ECO:0007669"/>
    <property type="project" value="UniProtKB-UniRule"/>
</dbReference>
<evidence type="ECO:0000256" key="4">
    <source>
        <dbReference type="ARBA" id="ARBA00023315"/>
    </source>
</evidence>
<dbReference type="GO" id="GO:0005737">
    <property type="term" value="C:cytoplasm"/>
    <property type="evidence" value="ECO:0007669"/>
    <property type="project" value="UniProtKB-SubCell"/>
</dbReference>
<dbReference type="PANTHER" id="PTHR11735">
    <property type="entry name" value="TRNA N6-ADENOSINE THREONYLCARBAMOYLTRANSFERASE"/>
    <property type="match status" value="1"/>
</dbReference>
<evidence type="ECO:0000259" key="7">
    <source>
        <dbReference type="Pfam" id="PF00814"/>
    </source>
</evidence>
<keyword evidence="3 6" id="KW-0479">Metal-binding</keyword>
<gene>
    <name evidence="6" type="primary">tsaD</name>
    <name evidence="8" type="ORF">COX37_00945</name>
</gene>
<dbReference type="Gene3D" id="3.30.420.40">
    <property type="match status" value="2"/>
</dbReference>
<evidence type="ECO:0000256" key="1">
    <source>
        <dbReference type="ARBA" id="ARBA00022679"/>
    </source>
</evidence>
<dbReference type="PRINTS" id="PR00789">
    <property type="entry name" value="OSIALOPTASE"/>
</dbReference>
<comment type="catalytic activity">
    <reaction evidence="5 6">
        <text>L-threonylcarbamoyladenylate + adenosine(37) in tRNA = N(6)-L-threonylcarbamoyladenosine(37) in tRNA + AMP + H(+)</text>
        <dbReference type="Rhea" id="RHEA:37059"/>
        <dbReference type="Rhea" id="RHEA-COMP:10162"/>
        <dbReference type="Rhea" id="RHEA-COMP:10163"/>
        <dbReference type="ChEBI" id="CHEBI:15378"/>
        <dbReference type="ChEBI" id="CHEBI:73682"/>
        <dbReference type="ChEBI" id="CHEBI:74411"/>
        <dbReference type="ChEBI" id="CHEBI:74418"/>
        <dbReference type="ChEBI" id="CHEBI:456215"/>
        <dbReference type="EC" id="2.3.1.234"/>
    </reaction>
</comment>
<dbReference type="InterPro" id="IPR017861">
    <property type="entry name" value="KAE1/TsaD"/>
</dbReference>
<reference evidence="8 9" key="1">
    <citation type="submission" date="2017-09" db="EMBL/GenBank/DDBJ databases">
        <title>Depth-based differentiation of microbial function through sediment-hosted aquifers and enrichment of novel symbionts in the deep terrestrial subsurface.</title>
        <authorList>
            <person name="Probst A.J."/>
            <person name="Ladd B."/>
            <person name="Jarett J.K."/>
            <person name="Geller-Mcgrath D.E."/>
            <person name="Sieber C.M."/>
            <person name="Emerson J.B."/>
            <person name="Anantharaman K."/>
            <person name="Thomas B.C."/>
            <person name="Malmstrom R."/>
            <person name="Stieglmeier M."/>
            <person name="Klingl A."/>
            <person name="Woyke T."/>
            <person name="Ryan C.M."/>
            <person name="Banfield J.F."/>
        </authorList>
    </citation>
    <scope>NUCLEOTIDE SEQUENCE [LARGE SCALE GENOMIC DNA]</scope>
    <source>
        <strain evidence="8">CG23_combo_of_CG06-09_8_20_14_all_39_17</strain>
    </source>
</reference>
<comment type="function">
    <text evidence="6">Required for the formation of a threonylcarbamoyl group on adenosine at position 37 (t(6)A37) in tRNAs that read codons beginning with adenine. Is involved in the transfer of the threonylcarbamoyl moiety of threonylcarbamoyl-AMP (TC-AMP) to the N6 group of A37, together with TsaE and TsaB. TsaD likely plays a direct catalytic role in this reaction.</text>
</comment>
<sequence length="395" mass="43763">MRILAIETSCDDTCVAILENSGKKGADFKILSNIVSSQVKIHAKYGGVYPTLAVREHERNLPIVLKKALKGAGILKNPKPDAIAVTIGPGLDPCLWTGINFAKKLAQEWNIPLIPVNHIEGHILANFLEKIRPKFQITNDHRHSGIPSGRDKIQSFPAVCLIASGGHTQIILMEKIGKYKIIGETRDDAAGECFDKSARIIGLPYPGGPAIAAEATKISNFKFQISQPKADLGQRLTSLWLEPRAGNFGINLPRPMIYQKNYDFSFSGLKTAVLYEWQKRNTPPRRGPASGREKYIQALCFEIQQAIIDTLIHKTLKAVKDFRTKTIILGGGVTANKELRRKLKAQSAKRKVKVFVPAKNFSMDNASMIAVAGFFNQKKATKNYKKIRSNPNLQI</sequence>
<proteinExistence type="inferred from homology"/>
<dbReference type="Pfam" id="PF00814">
    <property type="entry name" value="TsaD"/>
    <property type="match status" value="2"/>
</dbReference>
<evidence type="ECO:0000313" key="9">
    <source>
        <dbReference type="Proteomes" id="UP000229976"/>
    </source>
</evidence>
<dbReference type="EC" id="2.3.1.234" evidence="6"/>
<feature type="domain" description="Gcp-like" evidence="7">
    <location>
        <begin position="152"/>
        <end position="370"/>
    </location>
</feature>
<comment type="cofactor">
    <cofactor evidence="6">
        <name>Fe(2+)</name>
        <dbReference type="ChEBI" id="CHEBI:29033"/>
    </cofactor>
    <text evidence="6">Binds 1 Fe(2+) ion per subunit.</text>
</comment>
<comment type="caution">
    <text evidence="8">The sequence shown here is derived from an EMBL/GenBank/DDBJ whole genome shotgun (WGS) entry which is preliminary data.</text>
</comment>
<feature type="binding site" evidence="6">
    <location>
        <position position="118"/>
    </location>
    <ligand>
        <name>Fe cation</name>
        <dbReference type="ChEBI" id="CHEBI:24875"/>
    </ligand>
</feature>
<accession>A0A2G9YX05</accession>
<dbReference type="FunFam" id="3.30.420.40:FF:000012">
    <property type="entry name" value="tRNA N6-adenosine threonylcarbamoyltransferase"/>
    <property type="match status" value="1"/>
</dbReference>
<dbReference type="HAMAP" id="MF_01445">
    <property type="entry name" value="TsaD"/>
    <property type="match status" value="1"/>
</dbReference>
<comment type="subcellular location">
    <subcellularLocation>
        <location evidence="6">Cytoplasm</location>
    </subcellularLocation>
</comment>
<evidence type="ECO:0000256" key="6">
    <source>
        <dbReference type="HAMAP-Rule" id="MF_01445"/>
    </source>
</evidence>
<evidence type="ECO:0000313" key="8">
    <source>
        <dbReference type="EMBL" id="PIP22991.1"/>
    </source>
</evidence>